<protein>
    <recommendedName>
        <fullName evidence="1">Eukaryotic translation initiation factor 3 subunit K</fullName>
        <shortName evidence="1">eIF3k</shortName>
    </recommendedName>
    <alternativeName>
        <fullName evidence="1">eIF-3 p25</fullName>
    </alternativeName>
</protein>
<dbReference type="GO" id="GO:0006446">
    <property type="term" value="P:regulation of translational initiation"/>
    <property type="evidence" value="ECO:0007669"/>
    <property type="project" value="InterPro"/>
</dbReference>
<feature type="domain" description="CSN8/PSMD8/EIF3K" evidence="3">
    <location>
        <begin position="72"/>
        <end position="239"/>
    </location>
</feature>
<dbReference type="SUPFAM" id="SSF46785">
    <property type="entry name" value="Winged helix' DNA-binding domain"/>
    <property type="match status" value="1"/>
</dbReference>
<dbReference type="InterPro" id="IPR016024">
    <property type="entry name" value="ARM-type_fold"/>
</dbReference>
<gene>
    <name evidence="4" type="ORF">BQ2448_1747</name>
</gene>
<sequence>MTREVVPPSRPSHIATLINGVDRYNPSNCHLLEEYVQQQLSNSSYDLLSNLALLKLYQFNPSLLSPSATLSILFLCLVHRPFDPDFSLAWSLLGDSFVVGASLPPAPLDSDDEEDELPKAAEPQGEKEAAHRFKQLSQYLQARKFKLFWSSIRGNSSEGDKATEVNKILSEMKEAAEGWERVTREQIAIELEQSFRGLDQKTTQVFLGLQDGSDELKTLKEQRGWTEQGQDVKFLKNDSNSPTSTVTNEKITIDQLSRLLGRTQA</sequence>
<dbReference type="GO" id="GO:0016282">
    <property type="term" value="C:eukaryotic 43S preinitiation complex"/>
    <property type="evidence" value="ECO:0007669"/>
    <property type="project" value="UniProtKB-UniRule"/>
</dbReference>
<keyword evidence="1" id="KW-0396">Initiation factor</keyword>
<keyword evidence="1" id="KW-0963">Cytoplasm</keyword>
<dbReference type="GO" id="GO:0033290">
    <property type="term" value="C:eukaryotic 48S preinitiation complex"/>
    <property type="evidence" value="ECO:0007669"/>
    <property type="project" value="UniProtKB-UniRule"/>
</dbReference>
<dbReference type="GO" id="GO:0043022">
    <property type="term" value="F:ribosome binding"/>
    <property type="evidence" value="ECO:0007669"/>
    <property type="project" value="InterPro"/>
</dbReference>
<comment type="similarity">
    <text evidence="1">Belongs to the eIF-3 subunit K family.</text>
</comment>
<keyword evidence="1" id="KW-0648">Protein biosynthesis</keyword>
<dbReference type="STRING" id="269621.A0A238FEB5"/>
<proteinExistence type="inferred from homology"/>
<dbReference type="PANTHER" id="PTHR13022:SF0">
    <property type="entry name" value="EUKARYOTIC TRANSLATION INITIATION FACTOR 3 SUBUNIT K"/>
    <property type="match status" value="1"/>
</dbReference>
<dbReference type="InterPro" id="IPR016020">
    <property type="entry name" value="Transl_init_fac_sub12_N_euk"/>
</dbReference>
<evidence type="ECO:0000313" key="4">
    <source>
        <dbReference type="EMBL" id="SCV70353.1"/>
    </source>
</evidence>
<comment type="function">
    <text evidence="1">Component of the eukaryotic translation initiation factor 3 (eIF-3) complex, which is involved in protein synthesis of a specialized repertoire of mRNAs and, together with other initiation factors, stimulates binding of mRNA and methionyl-tRNAi to the 40S ribosome. The eIF-3 complex specifically targets and initiates translation of a subset of mRNAs involved in cell proliferation.</text>
</comment>
<dbReference type="GO" id="GO:0001732">
    <property type="term" value="P:formation of cytoplasmic translation initiation complex"/>
    <property type="evidence" value="ECO:0007669"/>
    <property type="project" value="UniProtKB-UniRule"/>
</dbReference>
<dbReference type="GO" id="GO:0003723">
    <property type="term" value="F:RNA binding"/>
    <property type="evidence" value="ECO:0007669"/>
    <property type="project" value="UniProtKB-UniRule"/>
</dbReference>
<accession>A0A238FEB5</accession>
<dbReference type="EMBL" id="FMSP01000005">
    <property type="protein sequence ID" value="SCV70353.1"/>
    <property type="molecule type" value="Genomic_DNA"/>
</dbReference>
<comment type="subcellular location">
    <subcellularLocation>
        <location evidence="1">Cytoplasm</location>
    </subcellularLocation>
</comment>
<feature type="region of interest" description="Disordered" evidence="2">
    <location>
        <begin position="104"/>
        <end position="128"/>
    </location>
</feature>
<dbReference type="Gene3D" id="1.10.10.10">
    <property type="entry name" value="Winged helix-like DNA-binding domain superfamily/Winged helix DNA-binding domain"/>
    <property type="match status" value="1"/>
</dbReference>
<evidence type="ECO:0000313" key="5">
    <source>
        <dbReference type="Proteomes" id="UP000198372"/>
    </source>
</evidence>
<dbReference type="PANTHER" id="PTHR13022">
    <property type="entry name" value="EUKARYOTIC TRANSLATION INITIATION FACTOR 3 SUBUNIT 11"/>
    <property type="match status" value="1"/>
</dbReference>
<keyword evidence="5" id="KW-1185">Reference proteome</keyword>
<dbReference type="SUPFAM" id="SSF48371">
    <property type="entry name" value="ARM repeat"/>
    <property type="match status" value="1"/>
</dbReference>
<dbReference type="OrthoDB" id="337745at2759"/>
<dbReference type="HAMAP" id="MF_03010">
    <property type="entry name" value="eIF3k"/>
    <property type="match status" value="1"/>
</dbReference>
<dbReference type="InterPro" id="IPR036388">
    <property type="entry name" value="WH-like_DNA-bd_sf"/>
</dbReference>
<comment type="subunit">
    <text evidence="1">Component of the eukaryotic translation initiation factor 3 (eIF-3) complex.</text>
</comment>
<dbReference type="InterPro" id="IPR009374">
    <property type="entry name" value="eIF3k"/>
</dbReference>
<dbReference type="Proteomes" id="UP000198372">
    <property type="component" value="Unassembled WGS sequence"/>
</dbReference>
<evidence type="ECO:0000256" key="1">
    <source>
        <dbReference type="HAMAP-Rule" id="MF_03010"/>
    </source>
</evidence>
<name>A0A238FEB5_9BASI</name>
<dbReference type="InterPro" id="IPR036390">
    <property type="entry name" value="WH_DNA-bd_sf"/>
</dbReference>
<dbReference type="GO" id="GO:0003743">
    <property type="term" value="F:translation initiation factor activity"/>
    <property type="evidence" value="ECO:0007669"/>
    <property type="project" value="UniProtKB-UniRule"/>
</dbReference>
<dbReference type="InterPro" id="IPR033464">
    <property type="entry name" value="CSN8_PSD8_EIF3K"/>
</dbReference>
<dbReference type="Gene3D" id="1.25.40.250">
    <property type="entry name" value="ARM repeat, domain 1"/>
    <property type="match status" value="1"/>
</dbReference>
<reference evidence="5" key="1">
    <citation type="submission" date="2016-09" db="EMBL/GenBank/DDBJ databases">
        <authorList>
            <person name="Jeantristanb JTB J.-T."/>
            <person name="Ricardo R."/>
        </authorList>
    </citation>
    <scope>NUCLEOTIDE SEQUENCE [LARGE SCALE GENOMIC DNA]</scope>
</reference>
<evidence type="ECO:0000256" key="2">
    <source>
        <dbReference type="SAM" id="MobiDB-lite"/>
    </source>
</evidence>
<dbReference type="AlphaFoldDB" id="A0A238FEB5"/>
<evidence type="ECO:0000259" key="3">
    <source>
        <dbReference type="Pfam" id="PF10075"/>
    </source>
</evidence>
<dbReference type="Pfam" id="PF10075">
    <property type="entry name" value="CSN8_PSD8_EIF3K"/>
    <property type="match status" value="1"/>
</dbReference>
<organism evidence="4 5">
    <name type="scientific">Microbotryum intermedium</name>
    <dbReference type="NCBI Taxonomy" id="269621"/>
    <lineage>
        <taxon>Eukaryota</taxon>
        <taxon>Fungi</taxon>
        <taxon>Dikarya</taxon>
        <taxon>Basidiomycota</taxon>
        <taxon>Pucciniomycotina</taxon>
        <taxon>Microbotryomycetes</taxon>
        <taxon>Microbotryales</taxon>
        <taxon>Microbotryaceae</taxon>
        <taxon>Microbotryum</taxon>
    </lineage>
</organism>
<dbReference type="GO" id="GO:0005852">
    <property type="term" value="C:eukaryotic translation initiation factor 3 complex"/>
    <property type="evidence" value="ECO:0007669"/>
    <property type="project" value="UniProtKB-UniRule"/>
</dbReference>